<protein>
    <submittedName>
        <fullName evidence="1">Putative capsid</fullName>
    </submittedName>
</protein>
<sequence>MSTDVPTRVFKLTKHRAIQKLPEKYRAPVSLPDPAPVPPVKDDLISRISLDRNVYLEHGPNFTIDVQGDQRFPLLAICYNVSRIYSVLEQKTNPHLTPMSLVAYCLALYHCFHLTCDLYIRDRASNYANEFRSDPSLDDLQKVLLNCYVPDFMTNIFLGLTPTSDPRRTNIEFVPSYACYSHSHDFGRFFPISMFIKGHHLVASTRSNIDPNDLMNQWLRNLLNDHDSWRLMYANLLGVNHQVGNAQEIYPNWLAQPILNLFNPVTGRQLSQRPVFAHIPLVTPSFDSEHYNPYIYGLSAIPDNLTTLTHFFQALSTLTFDTNLGNKYLGTVLNDMTGVAILNHFYVGPTLPTWHHLTVADPPSGTTPTVITSTAFATRLNFLSEPRFSSSISLRFPTDIALFEPLLYLIKNIPAVKNAKRPFKYIHFDQRQHVTPEVRFFDPYDYNPSQLVYTVINGVHIESAEIDGFAVLQPNLNASLREDNSQTFQSAIPLRYVRTALSDNPLNVYDRALPDEFLQQVCVNLYDITVNGLPNFDNAVGDAVPPALFGFNILDHVPLFSRAFTKFGFRIPTAPNIPKHFVYAWSSYRYMVNGSQIYDRTFFLCNFRTIYGSNITLAQTNPPSN</sequence>
<evidence type="ECO:0000313" key="1">
    <source>
        <dbReference type="EMBL" id="AOR51391.1"/>
    </source>
</evidence>
<name>A0A1C9U5J6_9VIRU</name>
<reference evidence="1" key="1">
    <citation type="journal article" date="2016" name="Virology">
        <title>West African Anopheles gambiae mosquitoes harbor a taxonomically diverse virome including new insect-specific flaviviruses, mononegaviruses, and totiviruses.</title>
        <authorList>
            <person name="Fauver J.R."/>
            <person name="Grubaugh N.D."/>
            <person name="Krajacich B.J."/>
            <person name="Weger-Lucarelli J."/>
            <person name="Lakin S.M."/>
            <person name="Fakoli L.S. Jr"/>
            <person name="Bolay F.K."/>
            <person name="Diclaro J.W. Jr"/>
            <person name="Dabire K.R."/>
            <person name="Foy B.D."/>
            <person name="Brackney D.E."/>
            <person name="Ebel G.D."/>
            <person name="Stenglein M.D."/>
        </authorList>
    </citation>
    <scope>NUCLEOTIDE SEQUENCE</scope>
</reference>
<proteinExistence type="predicted"/>
<organism evidence="1">
    <name type="scientific">Partitivirus-like 4</name>
    <dbReference type="NCBI Taxonomy" id="1903551"/>
    <lineage>
        <taxon>Viruses</taxon>
        <taxon>Riboviria</taxon>
        <taxon>Orthornavirae</taxon>
        <taxon>Pisuviricota</taxon>
        <taxon>Duplopiviricetes</taxon>
        <taxon>Durnavirales</taxon>
        <taxon>Partitiviridae</taxon>
    </lineage>
</organism>
<reference evidence="1" key="2">
    <citation type="submission" date="2016-04" db="EMBL/GenBank/DDBJ databases">
        <authorList>
            <person name="Evans L.H."/>
            <person name="Alamgir A."/>
            <person name="Owens N."/>
            <person name="Weber N.D."/>
            <person name="Virtaneva K."/>
            <person name="Barbian K."/>
            <person name="Babar A."/>
            <person name="Rosenke K."/>
        </authorList>
    </citation>
    <scope>NUCLEOTIDE SEQUENCE</scope>
</reference>
<dbReference type="InterPro" id="IPR058242">
    <property type="entry name" value="Capsid_partitivirus"/>
</dbReference>
<feature type="non-terminal residue" evidence="1">
    <location>
        <position position="625"/>
    </location>
</feature>
<dbReference type="EMBL" id="KX148578">
    <property type="protein sequence ID" value="AOR51391.1"/>
    <property type="molecule type" value="Genomic_RNA"/>
</dbReference>
<accession>A0A1C9U5J6</accession>
<dbReference type="Pfam" id="PF25666">
    <property type="entry name" value="Partiti_capsid"/>
    <property type="match status" value="1"/>
</dbReference>